<dbReference type="SUPFAM" id="SSF57701">
    <property type="entry name" value="Zn2/Cys6 DNA-binding domain"/>
    <property type="match status" value="1"/>
</dbReference>
<evidence type="ECO:0000256" key="4">
    <source>
        <dbReference type="ARBA" id="ARBA00023163"/>
    </source>
</evidence>
<sequence>MEAVSIAPVEKVISSCSECRRRKAKCDRGNPCTNCEKSGRVCSFEKVSRTPLTRKHLDHVEKELQRAKSLLRQYERQNNNSVSEDQSQILNVSEVQPANVSQVGDIVHPPEGSQPAISAMESSDSTIYQPTSSATLGVNDSRNVAPRASHANGSPTFSFEPSPVTGDFDWDERVQKVNQAHFIDGMASLPERSTRGYMGVASGAALLRLTDGHDETDMHLENDQQGYSMPNTPPLLPAIFSLSQLEPFIDAYFQTYHVSYPIVHEATFRAQFMEVVPRPKGNAWPVLLHIIAALGSFAASETAPEVDVALFEAAKARMSIDMLETGNIVLVQALTLISNYVQKRNKPNSGYNYLGLAKRMAMGIGLHKEFPAWQSKPMRLEIRRRVYWCLYVFDVGATITFSRPLDLPQEGIEIQLPLNVADSDITVNTKTYPAEASETTLYTHVRCQARFHLATSSIYARLISSRFPTAEEMLQADDTHLARWLQDIPSYFREGVTVAPKYRLSHSTLQWRWRNFRMLMYRPFLMRKFMTKRRTTALPTSSSDEQAIQRCLESAAESINLITNYWQYGTQNVLACWYGLYFLFQATLIPVVCLRNEPQSPFAADWRNQISQALQTISSMTRLNSTAARCHEVVMKLCGAYLAQDMTIWESPTSESPFTQLNALNSFMWPMADPQLSTGYDLAFLDSVPFDFVNQFPSM</sequence>
<dbReference type="PROSITE" id="PS50048">
    <property type="entry name" value="ZN2_CY6_FUNGAL_2"/>
    <property type="match status" value="1"/>
</dbReference>
<keyword evidence="1" id="KW-0479">Metal-binding</keyword>
<dbReference type="SMART" id="SM00906">
    <property type="entry name" value="Fungal_trans"/>
    <property type="match status" value="1"/>
</dbReference>
<name>A0AAN6DXF4_9EURO</name>
<evidence type="ECO:0000256" key="5">
    <source>
        <dbReference type="ARBA" id="ARBA00023242"/>
    </source>
</evidence>
<evidence type="ECO:0000313" key="10">
    <source>
        <dbReference type="Proteomes" id="UP001203852"/>
    </source>
</evidence>
<dbReference type="Proteomes" id="UP001203852">
    <property type="component" value="Unassembled WGS sequence"/>
</dbReference>
<organism evidence="9 10">
    <name type="scientific">Exophiala viscosa</name>
    <dbReference type="NCBI Taxonomy" id="2486360"/>
    <lineage>
        <taxon>Eukaryota</taxon>
        <taxon>Fungi</taxon>
        <taxon>Dikarya</taxon>
        <taxon>Ascomycota</taxon>
        <taxon>Pezizomycotina</taxon>
        <taxon>Eurotiomycetes</taxon>
        <taxon>Chaetothyriomycetidae</taxon>
        <taxon>Chaetothyriales</taxon>
        <taxon>Herpotrichiellaceae</taxon>
        <taxon>Exophiala</taxon>
    </lineage>
</organism>
<dbReference type="GO" id="GO:0000978">
    <property type="term" value="F:RNA polymerase II cis-regulatory region sequence-specific DNA binding"/>
    <property type="evidence" value="ECO:0007669"/>
    <property type="project" value="TreeGrafter"/>
</dbReference>
<dbReference type="InterPro" id="IPR007219">
    <property type="entry name" value="XnlR_reg_dom"/>
</dbReference>
<evidence type="ECO:0000313" key="9">
    <source>
        <dbReference type="EMBL" id="KAI1613996.1"/>
    </source>
</evidence>
<gene>
    <name evidence="9" type="ORF">EDD36DRAFT_456573</name>
</gene>
<dbReference type="Gene3D" id="4.10.240.10">
    <property type="entry name" value="Zn(2)-C6 fungal-type DNA-binding domain"/>
    <property type="match status" value="1"/>
</dbReference>
<keyword evidence="2" id="KW-0805">Transcription regulation</keyword>
<dbReference type="PANTHER" id="PTHR47424">
    <property type="entry name" value="REGULATORY PROTEIN GAL4"/>
    <property type="match status" value="1"/>
</dbReference>
<dbReference type="InterPro" id="IPR001138">
    <property type="entry name" value="Zn2Cys6_DnaBD"/>
</dbReference>
<feature type="coiled-coil region" evidence="6">
    <location>
        <begin position="57"/>
        <end position="84"/>
    </location>
</feature>
<protein>
    <submittedName>
        <fullName evidence="9">Zn(II)2Cys6 transcription factor</fullName>
    </submittedName>
</protein>
<accession>A0AAN6DXF4</accession>
<dbReference type="Pfam" id="PF04082">
    <property type="entry name" value="Fungal_trans"/>
    <property type="match status" value="1"/>
</dbReference>
<dbReference type="AlphaFoldDB" id="A0AAN6DXF4"/>
<dbReference type="EMBL" id="MU404353">
    <property type="protein sequence ID" value="KAI1613996.1"/>
    <property type="molecule type" value="Genomic_DNA"/>
</dbReference>
<dbReference type="InterPro" id="IPR051127">
    <property type="entry name" value="Fungal_SecMet_Regulators"/>
</dbReference>
<keyword evidence="5" id="KW-0539">Nucleus</keyword>
<dbReference type="InterPro" id="IPR036864">
    <property type="entry name" value="Zn2-C6_fun-type_DNA-bd_sf"/>
</dbReference>
<proteinExistence type="predicted"/>
<evidence type="ECO:0000256" key="6">
    <source>
        <dbReference type="SAM" id="Coils"/>
    </source>
</evidence>
<dbReference type="SMART" id="SM00066">
    <property type="entry name" value="GAL4"/>
    <property type="match status" value="1"/>
</dbReference>
<evidence type="ECO:0000259" key="8">
    <source>
        <dbReference type="PROSITE" id="PS50048"/>
    </source>
</evidence>
<keyword evidence="3" id="KW-0238">DNA-binding</keyword>
<keyword evidence="10" id="KW-1185">Reference proteome</keyword>
<dbReference type="CDD" id="cd00067">
    <property type="entry name" value="GAL4"/>
    <property type="match status" value="1"/>
</dbReference>
<evidence type="ECO:0000256" key="2">
    <source>
        <dbReference type="ARBA" id="ARBA00023015"/>
    </source>
</evidence>
<comment type="caution">
    <text evidence="9">The sequence shown here is derived from an EMBL/GenBank/DDBJ whole genome shotgun (WGS) entry which is preliminary data.</text>
</comment>
<evidence type="ECO:0000256" key="3">
    <source>
        <dbReference type="ARBA" id="ARBA00023125"/>
    </source>
</evidence>
<evidence type="ECO:0000256" key="1">
    <source>
        <dbReference type="ARBA" id="ARBA00022723"/>
    </source>
</evidence>
<keyword evidence="4" id="KW-0804">Transcription</keyword>
<dbReference type="GO" id="GO:0000981">
    <property type="term" value="F:DNA-binding transcription factor activity, RNA polymerase II-specific"/>
    <property type="evidence" value="ECO:0007669"/>
    <property type="project" value="InterPro"/>
</dbReference>
<dbReference type="GO" id="GO:0005634">
    <property type="term" value="C:nucleus"/>
    <property type="evidence" value="ECO:0007669"/>
    <property type="project" value="TreeGrafter"/>
</dbReference>
<dbReference type="GO" id="GO:0000435">
    <property type="term" value="P:positive regulation of transcription from RNA polymerase II promoter by galactose"/>
    <property type="evidence" value="ECO:0007669"/>
    <property type="project" value="TreeGrafter"/>
</dbReference>
<keyword evidence="6" id="KW-0175">Coiled coil</keyword>
<dbReference type="PROSITE" id="PS00463">
    <property type="entry name" value="ZN2_CY6_FUNGAL_1"/>
    <property type="match status" value="1"/>
</dbReference>
<dbReference type="PANTHER" id="PTHR47424:SF2">
    <property type="entry name" value="TRANSCRIPTION FACTOR DOMAIN-CONTAINING PROTEIN-RELATED"/>
    <property type="match status" value="1"/>
</dbReference>
<dbReference type="GO" id="GO:0008270">
    <property type="term" value="F:zinc ion binding"/>
    <property type="evidence" value="ECO:0007669"/>
    <property type="project" value="InterPro"/>
</dbReference>
<feature type="domain" description="Zn(2)-C6 fungal-type" evidence="8">
    <location>
        <begin position="15"/>
        <end position="44"/>
    </location>
</feature>
<evidence type="ECO:0000256" key="7">
    <source>
        <dbReference type="SAM" id="MobiDB-lite"/>
    </source>
</evidence>
<feature type="region of interest" description="Disordered" evidence="7">
    <location>
        <begin position="144"/>
        <end position="164"/>
    </location>
</feature>
<dbReference type="GO" id="GO:0006351">
    <property type="term" value="P:DNA-templated transcription"/>
    <property type="evidence" value="ECO:0007669"/>
    <property type="project" value="InterPro"/>
</dbReference>
<reference evidence="9" key="1">
    <citation type="journal article" date="2022" name="bioRxiv">
        <title>Deciphering the potential niche of two novel black yeast fungi from a biological soil crust based on their genomes, phenotypes, and melanin regulation.</title>
        <authorList>
            <consortium name="DOE Joint Genome Institute"/>
            <person name="Carr E.C."/>
            <person name="Barton Q."/>
            <person name="Grambo S."/>
            <person name="Sullivan M."/>
            <person name="Renfro C.M."/>
            <person name="Kuo A."/>
            <person name="Pangilinan J."/>
            <person name="Lipzen A."/>
            <person name="Keymanesh K."/>
            <person name="Savage E."/>
            <person name="Barry K."/>
            <person name="Grigoriev I.V."/>
            <person name="Riekhof W.R."/>
            <person name="Harris S.S."/>
        </authorList>
    </citation>
    <scope>NUCLEOTIDE SEQUENCE</scope>
    <source>
        <strain evidence="9">JF 03-4F</strain>
    </source>
</reference>
<dbReference type="Pfam" id="PF00172">
    <property type="entry name" value="Zn_clus"/>
    <property type="match status" value="1"/>
</dbReference>
<dbReference type="CDD" id="cd12148">
    <property type="entry name" value="fungal_TF_MHR"/>
    <property type="match status" value="1"/>
</dbReference>